<reference evidence="2 3" key="2">
    <citation type="journal article" date="2017" name="Nature">
        <title>The Apostasia genome and the evolution of orchids.</title>
        <authorList>
            <person name="Zhang G.Q."/>
            <person name="Liu K.W."/>
            <person name="Li Z."/>
            <person name="Lohaus R."/>
            <person name="Hsiao Y.Y."/>
            <person name="Niu S.C."/>
            <person name="Wang J.Y."/>
            <person name="Lin Y.C."/>
            <person name="Xu Q."/>
            <person name="Chen L.J."/>
            <person name="Yoshida K."/>
            <person name="Fujiwara S."/>
            <person name="Wang Z.W."/>
            <person name="Zhang Y.Q."/>
            <person name="Mitsuda N."/>
            <person name="Wang M."/>
            <person name="Liu G.H."/>
            <person name="Pecoraro L."/>
            <person name="Huang H.X."/>
            <person name="Xiao X.J."/>
            <person name="Lin M."/>
            <person name="Wu X.Y."/>
            <person name="Wu W.L."/>
            <person name="Chen Y.Y."/>
            <person name="Chang S.B."/>
            <person name="Sakamoto S."/>
            <person name="Ohme-Takagi M."/>
            <person name="Yagi M."/>
            <person name="Zeng S.J."/>
            <person name="Shen C.Y."/>
            <person name="Yeh C.M."/>
            <person name="Luo Y.B."/>
            <person name="Tsai W.C."/>
            <person name="Van de Peer Y."/>
            <person name="Liu Z.J."/>
        </authorList>
    </citation>
    <scope>NUCLEOTIDE SEQUENCE [LARGE SCALE GENOMIC DNA]</scope>
    <source>
        <tissue evidence="2">The whole plant</tissue>
    </source>
</reference>
<name>A0A2I0XES5_9ASPA</name>
<dbReference type="AlphaFoldDB" id="A0A2I0XES5"/>
<organism evidence="2 3">
    <name type="scientific">Dendrobium catenatum</name>
    <dbReference type="NCBI Taxonomy" id="906689"/>
    <lineage>
        <taxon>Eukaryota</taxon>
        <taxon>Viridiplantae</taxon>
        <taxon>Streptophyta</taxon>
        <taxon>Embryophyta</taxon>
        <taxon>Tracheophyta</taxon>
        <taxon>Spermatophyta</taxon>
        <taxon>Magnoliopsida</taxon>
        <taxon>Liliopsida</taxon>
        <taxon>Asparagales</taxon>
        <taxon>Orchidaceae</taxon>
        <taxon>Epidendroideae</taxon>
        <taxon>Malaxideae</taxon>
        <taxon>Dendrobiinae</taxon>
        <taxon>Dendrobium</taxon>
    </lineage>
</organism>
<evidence type="ECO:0000313" key="2">
    <source>
        <dbReference type="EMBL" id="PKU86400.1"/>
    </source>
</evidence>
<dbReference type="PANTHER" id="PTHR48258:SF11">
    <property type="entry name" value="TDCA1-ORF2 PROTEIN"/>
    <property type="match status" value="1"/>
</dbReference>
<dbReference type="Proteomes" id="UP000233837">
    <property type="component" value="Unassembled WGS sequence"/>
</dbReference>
<dbReference type="InterPro" id="IPR025312">
    <property type="entry name" value="DUF4216"/>
</dbReference>
<dbReference type="Pfam" id="PF13952">
    <property type="entry name" value="DUF4216"/>
    <property type="match status" value="1"/>
</dbReference>
<gene>
    <name evidence="2" type="ORF">MA16_Dca013336</name>
</gene>
<feature type="domain" description="DUF4216" evidence="1">
    <location>
        <begin position="53"/>
        <end position="130"/>
    </location>
</feature>
<dbReference type="PANTHER" id="PTHR48258">
    <property type="entry name" value="DUF4218 DOMAIN-CONTAINING PROTEIN-RELATED"/>
    <property type="match status" value="1"/>
</dbReference>
<protein>
    <recommendedName>
        <fullName evidence="1">DUF4216 domain-containing protein</fullName>
    </recommendedName>
</protein>
<accession>A0A2I0XES5</accession>
<proteinExistence type="predicted"/>
<evidence type="ECO:0000259" key="1">
    <source>
        <dbReference type="Pfam" id="PF13952"/>
    </source>
</evidence>
<dbReference type="EMBL" id="KZ501949">
    <property type="protein sequence ID" value="PKU86400.1"/>
    <property type="molecule type" value="Genomic_DNA"/>
</dbReference>
<keyword evidence="3" id="KW-1185">Reference proteome</keyword>
<evidence type="ECO:0000313" key="3">
    <source>
        <dbReference type="Proteomes" id="UP000233837"/>
    </source>
</evidence>
<reference evidence="2 3" key="1">
    <citation type="journal article" date="2016" name="Sci. Rep.">
        <title>The Dendrobium catenatum Lindl. genome sequence provides insights into polysaccharide synthase, floral development and adaptive evolution.</title>
        <authorList>
            <person name="Zhang G.Q."/>
            <person name="Xu Q."/>
            <person name="Bian C."/>
            <person name="Tsai W.C."/>
            <person name="Yeh C.M."/>
            <person name="Liu K.W."/>
            <person name="Yoshida K."/>
            <person name="Zhang L.S."/>
            <person name="Chang S.B."/>
            <person name="Chen F."/>
            <person name="Shi Y."/>
            <person name="Su Y.Y."/>
            <person name="Zhang Y.Q."/>
            <person name="Chen L.J."/>
            <person name="Yin Y."/>
            <person name="Lin M."/>
            <person name="Huang H."/>
            <person name="Deng H."/>
            <person name="Wang Z.W."/>
            <person name="Zhu S.L."/>
            <person name="Zhao X."/>
            <person name="Deng C."/>
            <person name="Niu S.C."/>
            <person name="Huang J."/>
            <person name="Wang M."/>
            <person name="Liu G.H."/>
            <person name="Yang H.J."/>
            <person name="Xiao X.J."/>
            <person name="Hsiao Y.Y."/>
            <person name="Wu W.L."/>
            <person name="Chen Y.Y."/>
            <person name="Mitsuda N."/>
            <person name="Ohme-Takagi M."/>
            <person name="Luo Y.B."/>
            <person name="Van de Peer Y."/>
            <person name="Liu Z.J."/>
        </authorList>
    </citation>
    <scope>NUCLEOTIDE SEQUENCE [LARGE SCALE GENOMIC DNA]</scope>
    <source>
        <tissue evidence="2">The whole plant</tissue>
    </source>
</reference>
<sequence>MKTWVIYLVNGFRFLVKLWSEERKTKSYGVYIRGNTHEGSEGGYYGILEEISQLQYPGEDENHIFLFNYQWYDPIPNKGTRVRHLYSITKVKRSRRYVKLDSFVIAHQASQVYLFGYPSGLRDRQDWLVVIKTKP</sequence>